<dbReference type="EMBL" id="JBEAFC010000008">
    <property type="protein sequence ID" value="KAL1542966.1"/>
    <property type="molecule type" value="Genomic_DNA"/>
</dbReference>
<comment type="caution">
    <text evidence="1">The sequence shown here is derived from an EMBL/GenBank/DDBJ whole genome shotgun (WGS) entry which is preliminary data.</text>
</comment>
<gene>
    <name evidence="1" type="ORF">AAHA92_19995</name>
</gene>
<organism evidence="1 2">
    <name type="scientific">Salvia divinorum</name>
    <name type="common">Maria pastora</name>
    <name type="synonym">Diviner's sage</name>
    <dbReference type="NCBI Taxonomy" id="28513"/>
    <lineage>
        <taxon>Eukaryota</taxon>
        <taxon>Viridiplantae</taxon>
        <taxon>Streptophyta</taxon>
        <taxon>Embryophyta</taxon>
        <taxon>Tracheophyta</taxon>
        <taxon>Spermatophyta</taxon>
        <taxon>Magnoliopsida</taxon>
        <taxon>eudicotyledons</taxon>
        <taxon>Gunneridae</taxon>
        <taxon>Pentapetalae</taxon>
        <taxon>asterids</taxon>
        <taxon>lamiids</taxon>
        <taxon>Lamiales</taxon>
        <taxon>Lamiaceae</taxon>
        <taxon>Nepetoideae</taxon>
        <taxon>Mentheae</taxon>
        <taxon>Salviinae</taxon>
        <taxon>Salvia</taxon>
        <taxon>Salvia subgen. Calosphace</taxon>
    </lineage>
</organism>
<protein>
    <submittedName>
        <fullName evidence="1">Uncharacterized protein</fullName>
    </submittedName>
</protein>
<accession>A0ABD1GJ25</accession>
<sequence>MDIDFSSTNIGGVASFPNSSKGRLLLLHCNNSCVLLQHSSSYKIRQNETSAGFKKRASHDHHASVAATGKSFRAAAHEVPSGPNPESN</sequence>
<name>A0ABD1GJ25_SALDI</name>
<dbReference type="Proteomes" id="UP001567538">
    <property type="component" value="Unassembled WGS sequence"/>
</dbReference>
<evidence type="ECO:0000313" key="1">
    <source>
        <dbReference type="EMBL" id="KAL1542966.1"/>
    </source>
</evidence>
<keyword evidence="2" id="KW-1185">Reference proteome</keyword>
<evidence type="ECO:0000313" key="2">
    <source>
        <dbReference type="Proteomes" id="UP001567538"/>
    </source>
</evidence>
<reference evidence="1 2" key="1">
    <citation type="submission" date="2024-06" db="EMBL/GenBank/DDBJ databases">
        <title>A chromosome level genome sequence of Diviner's sage (Salvia divinorum).</title>
        <authorList>
            <person name="Ford S.A."/>
            <person name="Ro D.-K."/>
            <person name="Ness R.W."/>
            <person name="Phillips M.A."/>
        </authorList>
    </citation>
    <scope>NUCLEOTIDE SEQUENCE [LARGE SCALE GENOMIC DNA]</scope>
    <source>
        <strain evidence="1">SAF-2024a</strain>
        <tissue evidence="1">Leaf</tissue>
    </source>
</reference>
<proteinExistence type="predicted"/>
<dbReference type="AlphaFoldDB" id="A0ABD1GJ25"/>